<dbReference type="AlphaFoldDB" id="A0A3M8CUZ5"/>
<dbReference type="SUPFAM" id="SSF46785">
    <property type="entry name" value="Winged helix' DNA-binding domain"/>
    <property type="match status" value="1"/>
</dbReference>
<dbReference type="RefSeq" id="WP_122921405.1">
    <property type="nucleotide sequence ID" value="NZ_RHHQ01000028.1"/>
</dbReference>
<sequence>MDQTDIKILSELQLDSRMSIRELAKRINLSAPSVAERVRKLEDQGIIEGYTIKVNRKKMGFPIECFVMLTMKNGEYERFSRFIASYPDSEFCYRIAGDACFIVKLSARSMEQIEAFINTVTPFAATKTQFVFSQVDVDNSVMKAVSELE</sequence>
<dbReference type="OrthoDB" id="34294at2"/>
<dbReference type="FunFam" id="1.10.10.10:FF:000186">
    <property type="entry name" value="AsnC family transcriptional regulator"/>
    <property type="match status" value="1"/>
</dbReference>
<dbReference type="InterPro" id="IPR019887">
    <property type="entry name" value="Tscrpt_reg_AsnC/Lrp_C"/>
</dbReference>
<dbReference type="SMART" id="SM00344">
    <property type="entry name" value="HTH_ASNC"/>
    <property type="match status" value="1"/>
</dbReference>
<keyword evidence="1" id="KW-0805">Transcription regulation</keyword>
<evidence type="ECO:0000313" key="5">
    <source>
        <dbReference type="EMBL" id="RNB79554.1"/>
    </source>
</evidence>
<evidence type="ECO:0000256" key="3">
    <source>
        <dbReference type="ARBA" id="ARBA00023163"/>
    </source>
</evidence>
<accession>A0A3M8CUZ5</accession>
<dbReference type="GO" id="GO:0043565">
    <property type="term" value="F:sequence-specific DNA binding"/>
    <property type="evidence" value="ECO:0007669"/>
    <property type="project" value="InterPro"/>
</dbReference>
<dbReference type="PROSITE" id="PS00519">
    <property type="entry name" value="HTH_ASNC_1"/>
    <property type="match status" value="1"/>
</dbReference>
<keyword evidence="6" id="KW-1185">Reference proteome</keyword>
<dbReference type="PRINTS" id="PR00033">
    <property type="entry name" value="HTHASNC"/>
</dbReference>
<dbReference type="InterPro" id="IPR011008">
    <property type="entry name" value="Dimeric_a/b-barrel"/>
</dbReference>
<dbReference type="EMBL" id="RHHQ01000028">
    <property type="protein sequence ID" value="RNB79554.1"/>
    <property type="molecule type" value="Genomic_DNA"/>
</dbReference>
<dbReference type="InterPro" id="IPR000485">
    <property type="entry name" value="AsnC-type_HTH_dom"/>
</dbReference>
<dbReference type="Gene3D" id="3.30.70.920">
    <property type="match status" value="1"/>
</dbReference>
<evidence type="ECO:0000256" key="2">
    <source>
        <dbReference type="ARBA" id="ARBA00023125"/>
    </source>
</evidence>
<dbReference type="Pfam" id="PF01037">
    <property type="entry name" value="AsnC_trans_reg"/>
    <property type="match status" value="1"/>
</dbReference>
<dbReference type="GO" id="GO:0043200">
    <property type="term" value="P:response to amino acid"/>
    <property type="evidence" value="ECO:0007669"/>
    <property type="project" value="TreeGrafter"/>
</dbReference>
<dbReference type="PANTHER" id="PTHR30154">
    <property type="entry name" value="LEUCINE-RESPONSIVE REGULATORY PROTEIN"/>
    <property type="match status" value="1"/>
</dbReference>
<dbReference type="Gene3D" id="1.10.10.10">
    <property type="entry name" value="Winged helix-like DNA-binding domain superfamily/Winged helix DNA-binding domain"/>
    <property type="match status" value="1"/>
</dbReference>
<evidence type="ECO:0000259" key="4">
    <source>
        <dbReference type="PROSITE" id="PS50956"/>
    </source>
</evidence>
<dbReference type="PANTHER" id="PTHR30154:SF53">
    <property type="entry name" value="HTH-TYPE TRANSCRIPTIONAL REGULATOR LRPC"/>
    <property type="match status" value="1"/>
</dbReference>
<reference evidence="5 6" key="1">
    <citation type="submission" date="2018-10" db="EMBL/GenBank/DDBJ databases">
        <title>Phylogenomics of Brevibacillus.</title>
        <authorList>
            <person name="Dunlap C."/>
        </authorList>
    </citation>
    <scope>NUCLEOTIDE SEQUENCE [LARGE SCALE GENOMIC DNA]</scope>
    <source>
        <strain evidence="5 6">JCM 15716</strain>
    </source>
</reference>
<protein>
    <submittedName>
        <fullName evidence="5">Lrp/AsnC family transcriptional regulator</fullName>
    </submittedName>
</protein>
<proteinExistence type="predicted"/>
<keyword evidence="3" id="KW-0804">Transcription</keyword>
<comment type="caution">
    <text evidence="5">The sequence shown here is derived from an EMBL/GenBank/DDBJ whole genome shotgun (WGS) entry which is preliminary data.</text>
</comment>
<dbReference type="Pfam" id="PF13412">
    <property type="entry name" value="HTH_24"/>
    <property type="match status" value="1"/>
</dbReference>
<dbReference type="Proteomes" id="UP000271031">
    <property type="component" value="Unassembled WGS sequence"/>
</dbReference>
<evidence type="ECO:0000256" key="1">
    <source>
        <dbReference type="ARBA" id="ARBA00023015"/>
    </source>
</evidence>
<dbReference type="InterPro" id="IPR019888">
    <property type="entry name" value="Tscrpt_reg_AsnC-like"/>
</dbReference>
<dbReference type="CDD" id="cd00090">
    <property type="entry name" value="HTH_ARSR"/>
    <property type="match status" value="1"/>
</dbReference>
<evidence type="ECO:0000313" key="6">
    <source>
        <dbReference type="Proteomes" id="UP000271031"/>
    </source>
</evidence>
<dbReference type="InterPro" id="IPR036390">
    <property type="entry name" value="WH_DNA-bd_sf"/>
</dbReference>
<organism evidence="5 6">
    <name type="scientific">Brevibacillus fluminis</name>
    <dbReference type="NCBI Taxonomy" id="511487"/>
    <lineage>
        <taxon>Bacteria</taxon>
        <taxon>Bacillati</taxon>
        <taxon>Bacillota</taxon>
        <taxon>Bacilli</taxon>
        <taxon>Bacillales</taxon>
        <taxon>Paenibacillaceae</taxon>
        <taxon>Brevibacillus</taxon>
    </lineage>
</organism>
<feature type="domain" description="HTH asnC-type" evidence="4">
    <location>
        <begin position="1"/>
        <end position="62"/>
    </location>
</feature>
<dbReference type="InterPro" id="IPR019885">
    <property type="entry name" value="Tscrpt_reg_HTH_AsnC-type_CS"/>
</dbReference>
<dbReference type="PROSITE" id="PS50956">
    <property type="entry name" value="HTH_ASNC_2"/>
    <property type="match status" value="1"/>
</dbReference>
<gene>
    <name evidence="5" type="ORF">EDM56_28940</name>
</gene>
<dbReference type="GO" id="GO:0005829">
    <property type="term" value="C:cytosol"/>
    <property type="evidence" value="ECO:0007669"/>
    <property type="project" value="TreeGrafter"/>
</dbReference>
<keyword evidence="2" id="KW-0238">DNA-binding</keyword>
<dbReference type="SUPFAM" id="SSF54909">
    <property type="entry name" value="Dimeric alpha+beta barrel"/>
    <property type="match status" value="1"/>
</dbReference>
<dbReference type="InterPro" id="IPR011991">
    <property type="entry name" value="ArsR-like_HTH"/>
</dbReference>
<name>A0A3M8CUZ5_9BACL</name>
<dbReference type="InterPro" id="IPR036388">
    <property type="entry name" value="WH-like_DNA-bd_sf"/>
</dbReference>